<reference evidence="3" key="1">
    <citation type="submission" date="2015-01" db="EMBL/GenBank/DDBJ databases">
        <authorList>
            <person name="Aksoy S."/>
            <person name="Warren W."/>
            <person name="Wilson R.K."/>
        </authorList>
    </citation>
    <scope>NUCLEOTIDE SEQUENCE [LARGE SCALE GENOMIC DNA]</scope>
    <source>
        <strain evidence="3">IAEA</strain>
    </source>
</reference>
<dbReference type="EMBL" id="JXJN01004304">
    <property type="status" value="NOT_ANNOTATED_CDS"/>
    <property type="molecule type" value="Genomic_DNA"/>
</dbReference>
<dbReference type="Proteomes" id="UP000092460">
    <property type="component" value="Unassembled WGS sequence"/>
</dbReference>
<dbReference type="AlphaFoldDB" id="A0A1B0AVL5"/>
<keyword evidence="3" id="KW-1185">Reference proteome</keyword>
<sequence length="163" mass="19415">MRKFLIHLIFSLKYFNNISCLILQRNTCFIYNALCIFDLFPIFGTTPVCIPFNKFNYNHYLNQKNLIVLQNFESNALVETYLDIIKQFYIIQIVIQFLTVLVISFVVTRNYKYNILSNSNEQQQQQQQAQRNRDVQVVRYEDIKTQPVLRTPAVIMCTKFSTF</sequence>
<evidence type="ECO:0000313" key="3">
    <source>
        <dbReference type="Proteomes" id="UP000092460"/>
    </source>
</evidence>
<dbReference type="VEuPathDB" id="VectorBase:GPPI010114"/>
<proteinExistence type="predicted"/>
<keyword evidence="1" id="KW-0812">Transmembrane</keyword>
<protein>
    <recommendedName>
        <fullName evidence="4">Transmembrane protein</fullName>
    </recommendedName>
</protein>
<keyword evidence="1" id="KW-0472">Membrane</keyword>
<reference evidence="2" key="2">
    <citation type="submission" date="2020-05" db="UniProtKB">
        <authorList>
            <consortium name="EnsemblMetazoa"/>
        </authorList>
    </citation>
    <scope>IDENTIFICATION</scope>
    <source>
        <strain evidence="2">IAEA</strain>
    </source>
</reference>
<evidence type="ECO:0000313" key="2">
    <source>
        <dbReference type="EnsemblMetazoa" id="GPPI010114-PA"/>
    </source>
</evidence>
<dbReference type="EnsemblMetazoa" id="GPPI010114-RA">
    <property type="protein sequence ID" value="GPPI010114-PA"/>
    <property type="gene ID" value="GPPI010114"/>
</dbReference>
<dbReference type="EMBL" id="JXJN01004305">
    <property type="status" value="NOT_ANNOTATED_CDS"/>
    <property type="molecule type" value="Genomic_DNA"/>
</dbReference>
<feature type="transmembrane region" description="Helical" evidence="1">
    <location>
        <begin position="88"/>
        <end position="107"/>
    </location>
</feature>
<evidence type="ECO:0000256" key="1">
    <source>
        <dbReference type="SAM" id="Phobius"/>
    </source>
</evidence>
<name>A0A1B0AVL5_9MUSC</name>
<evidence type="ECO:0008006" key="4">
    <source>
        <dbReference type="Google" id="ProtNLM"/>
    </source>
</evidence>
<accession>A0A1B0AVL5</accession>
<keyword evidence="1" id="KW-1133">Transmembrane helix</keyword>
<organism evidence="2 3">
    <name type="scientific">Glossina palpalis gambiensis</name>
    <dbReference type="NCBI Taxonomy" id="67801"/>
    <lineage>
        <taxon>Eukaryota</taxon>
        <taxon>Metazoa</taxon>
        <taxon>Ecdysozoa</taxon>
        <taxon>Arthropoda</taxon>
        <taxon>Hexapoda</taxon>
        <taxon>Insecta</taxon>
        <taxon>Pterygota</taxon>
        <taxon>Neoptera</taxon>
        <taxon>Endopterygota</taxon>
        <taxon>Diptera</taxon>
        <taxon>Brachycera</taxon>
        <taxon>Muscomorpha</taxon>
        <taxon>Hippoboscoidea</taxon>
        <taxon>Glossinidae</taxon>
        <taxon>Glossina</taxon>
    </lineage>
</organism>